<dbReference type="SMART" id="SM00220">
    <property type="entry name" value="S_TKc"/>
    <property type="match status" value="1"/>
</dbReference>
<keyword evidence="7 10" id="KW-1133">Transmembrane helix</keyword>
<evidence type="ECO:0000256" key="1">
    <source>
        <dbReference type="ARBA" id="ARBA00004162"/>
    </source>
</evidence>
<dbReference type="GO" id="GO:0005886">
    <property type="term" value="C:plasma membrane"/>
    <property type="evidence" value="ECO:0007669"/>
    <property type="project" value="UniProtKB-SubCell"/>
</dbReference>
<comment type="subcellular location">
    <subcellularLocation>
        <location evidence="1">Cell membrane</location>
        <topology evidence="1">Single-pass membrane protein</topology>
    </subcellularLocation>
</comment>
<keyword evidence="15" id="KW-1185">Reference proteome</keyword>
<reference evidence="14" key="1">
    <citation type="submission" date="2019-10" db="EMBL/GenBank/DDBJ databases">
        <authorList>
            <person name="Zhang R."/>
            <person name="Pan Y."/>
            <person name="Wang J."/>
            <person name="Ma R."/>
            <person name="Yu S."/>
        </authorList>
    </citation>
    <scope>NUCLEOTIDE SEQUENCE</scope>
    <source>
        <strain evidence="14">LA-IB0</strain>
        <tissue evidence="14">Leaf</tissue>
    </source>
</reference>
<dbReference type="Gene3D" id="3.30.200.20">
    <property type="entry name" value="Phosphorylase Kinase, domain 1"/>
    <property type="match status" value="1"/>
</dbReference>
<dbReference type="GO" id="GO:0005524">
    <property type="term" value="F:ATP binding"/>
    <property type="evidence" value="ECO:0007669"/>
    <property type="project" value="UniProtKB-KW"/>
</dbReference>
<keyword evidence="6" id="KW-0067">ATP-binding</keyword>
<dbReference type="PANTHER" id="PTHR46204">
    <property type="entry name" value="CHITIN ELICITOR RECEPTOR KINASE 1-RELATED"/>
    <property type="match status" value="1"/>
</dbReference>
<evidence type="ECO:0000259" key="12">
    <source>
        <dbReference type="PROSITE" id="PS50011"/>
    </source>
</evidence>
<dbReference type="SMART" id="SM00257">
    <property type="entry name" value="LysM"/>
    <property type="match status" value="1"/>
</dbReference>
<dbReference type="FunFam" id="1.10.510.10:FF:000468">
    <property type="entry name" value="PTI1-like tyrosine-protein kinase 3"/>
    <property type="match status" value="1"/>
</dbReference>
<accession>A0AAV6XJ44</accession>
<dbReference type="EMBL" id="WHWC01000007">
    <property type="protein sequence ID" value="KAG8380027.1"/>
    <property type="molecule type" value="Genomic_DNA"/>
</dbReference>
<dbReference type="PROSITE" id="PS50011">
    <property type="entry name" value="PROTEIN_KINASE_DOM"/>
    <property type="match status" value="1"/>
</dbReference>
<keyword evidence="8 10" id="KW-0472">Membrane</keyword>
<dbReference type="InterPro" id="IPR044812">
    <property type="entry name" value="CERK1/LYK3-like"/>
</dbReference>
<keyword evidence="3 10" id="KW-0812">Transmembrane</keyword>
<feature type="domain" description="Protein kinase" evidence="12">
    <location>
        <begin position="527"/>
        <end position="807"/>
    </location>
</feature>
<dbReference type="Pfam" id="PF01476">
    <property type="entry name" value="LysM"/>
    <property type="match status" value="1"/>
</dbReference>
<evidence type="ECO:0000259" key="13">
    <source>
        <dbReference type="PROSITE" id="PS51782"/>
    </source>
</evidence>
<dbReference type="Gene3D" id="3.10.350.10">
    <property type="entry name" value="LysM domain"/>
    <property type="match status" value="1"/>
</dbReference>
<feature type="transmembrane region" description="Helical" evidence="10">
    <location>
        <begin position="307"/>
        <end position="326"/>
    </location>
</feature>
<evidence type="ECO:0000256" key="3">
    <source>
        <dbReference type="ARBA" id="ARBA00022692"/>
    </source>
</evidence>
<comment type="caution">
    <text evidence="14">The sequence shown here is derived from an EMBL/GenBank/DDBJ whole genome shotgun (WGS) entry which is preliminary data.</text>
</comment>
<dbReference type="AlphaFoldDB" id="A0AAV6XJ44"/>
<dbReference type="InterPro" id="IPR001245">
    <property type="entry name" value="Ser-Thr/Tyr_kinase_cat_dom"/>
</dbReference>
<evidence type="ECO:0000256" key="8">
    <source>
        <dbReference type="ARBA" id="ARBA00023136"/>
    </source>
</evidence>
<dbReference type="SUPFAM" id="SSF56112">
    <property type="entry name" value="Protein kinase-like (PK-like)"/>
    <property type="match status" value="1"/>
</dbReference>
<evidence type="ECO:0000256" key="5">
    <source>
        <dbReference type="ARBA" id="ARBA00022741"/>
    </source>
</evidence>
<evidence type="ECO:0000256" key="7">
    <source>
        <dbReference type="ARBA" id="ARBA00022989"/>
    </source>
</evidence>
<evidence type="ECO:0000256" key="11">
    <source>
        <dbReference type="SAM" id="SignalP"/>
    </source>
</evidence>
<gene>
    <name evidence="14" type="ORF">BUALT_Bualt07G0150800</name>
</gene>
<feature type="chain" id="PRO_5043596839" description="LysM domain receptor-like kinase 3" evidence="11">
    <location>
        <begin position="26"/>
        <end position="830"/>
    </location>
</feature>
<evidence type="ECO:0000256" key="6">
    <source>
        <dbReference type="ARBA" id="ARBA00022840"/>
    </source>
</evidence>
<feature type="transmembrane region" description="Helical" evidence="10">
    <location>
        <begin position="411"/>
        <end position="434"/>
    </location>
</feature>
<evidence type="ECO:0008006" key="16">
    <source>
        <dbReference type="Google" id="ProtNLM"/>
    </source>
</evidence>
<evidence type="ECO:0000313" key="15">
    <source>
        <dbReference type="Proteomes" id="UP000826271"/>
    </source>
</evidence>
<evidence type="ECO:0000256" key="10">
    <source>
        <dbReference type="SAM" id="Phobius"/>
    </source>
</evidence>
<dbReference type="InterPro" id="IPR008271">
    <property type="entry name" value="Ser/Thr_kinase_AS"/>
</dbReference>
<feature type="domain" description="LysM" evidence="13">
    <location>
        <begin position="152"/>
        <end position="196"/>
    </location>
</feature>
<dbReference type="Pfam" id="PF07714">
    <property type="entry name" value="PK_Tyr_Ser-Thr"/>
    <property type="match status" value="1"/>
</dbReference>
<dbReference type="Gene3D" id="1.10.510.10">
    <property type="entry name" value="Transferase(Phosphotransferase) domain 1"/>
    <property type="match status" value="1"/>
</dbReference>
<evidence type="ECO:0000256" key="2">
    <source>
        <dbReference type="ARBA" id="ARBA00022475"/>
    </source>
</evidence>
<dbReference type="InterPro" id="IPR036779">
    <property type="entry name" value="LysM_dom_sf"/>
</dbReference>
<dbReference type="GO" id="GO:0019199">
    <property type="term" value="F:transmembrane receptor protein kinase activity"/>
    <property type="evidence" value="ECO:0007669"/>
    <property type="project" value="InterPro"/>
</dbReference>
<keyword evidence="4 11" id="KW-0732">Signal</keyword>
<keyword evidence="9" id="KW-1015">Disulfide bond</keyword>
<dbReference type="PROSITE" id="PS51782">
    <property type="entry name" value="LYSM"/>
    <property type="match status" value="1"/>
</dbReference>
<organism evidence="14 15">
    <name type="scientific">Buddleja alternifolia</name>
    <dbReference type="NCBI Taxonomy" id="168488"/>
    <lineage>
        <taxon>Eukaryota</taxon>
        <taxon>Viridiplantae</taxon>
        <taxon>Streptophyta</taxon>
        <taxon>Embryophyta</taxon>
        <taxon>Tracheophyta</taxon>
        <taxon>Spermatophyta</taxon>
        <taxon>Magnoliopsida</taxon>
        <taxon>eudicotyledons</taxon>
        <taxon>Gunneridae</taxon>
        <taxon>Pentapetalae</taxon>
        <taxon>asterids</taxon>
        <taxon>lamiids</taxon>
        <taxon>Lamiales</taxon>
        <taxon>Scrophulariaceae</taxon>
        <taxon>Buddlejeae</taxon>
        <taxon>Buddleja</taxon>
    </lineage>
</organism>
<dbReference type="PROSITE" id="PS00108">
    <property type="entry name" value="PROTEIN_KINASE_ST"/>
    <property type="match status" value="1"/>
</dbReference>
<dbReference type="InterPro" id="IPR011009">
    <property type="entry name" value="Kinase-like_dom_sf"/>
</dbReference>
<feature type="signal peptide" evidence="11">
    <location>
        <begin position="1"/>
        <end position="25"/>
    </location>
</feature>
<keyword evidence="5" id="KW-0547">Nucleotide-binding</keyword>
<sequence>MGYGKAPILIILSLQLTLLCSSSSAYTTPLNCTDTTRLCTSFIAFKPTSEQTLPVIQSMFDVLEKDITVEGNGRDYIFIKKNCSCSSGFNKYLTYTTFTVRENNVSVYDVVMDSYNGLAYFPSNFTRAARKGAVVSLRLMCGCSSGLWNYLMSYVMEDGDSVESLASRFGVSMDSIESVNGIANPDNVTVGELYYIPLNSGMVLVNIVFFFFVYEMDFCAANCYWIDVYVYLSFGVSMDSIESVNGIANRDNVTVGELYYIPLNSGYEMDFCAVDWLVRLIAIGLMFMFIFRLTCREQLAEMDFCAANWLVGLIAIRLMFMFIFHFELSGAAGLSRFGVSMDSIETVNGIANRDNVIIGEDWQLGVDMTWPLVPVPGEPYPVKNDTLPAPVPAPSVDNFVGDQVNHKTHVAYWWIIGSLATGLALIIVVVLLFVSMRSSGCYGGSEESQTKDSDGKVSHKFHILRNTSFCCASGRSICGKSRDWSHPHGESSNRQMNIPTVIGTDVFDVEKPVVFTYEEILASTDGFSDSNLMGHGTYGSVYYGLLRDQEVAIKKMTATKTKEFMAEMKVLCKVHHTNLVELIGYAASGDDLFLIYEYAQKGSLRNHLHDPQSKGHTSLSWIMRVQIALDAARGLEYIHEHTKPHYVHRDIKTSNILLDGSFRAKISDFGLTKLVMATNDGEESVTRVVGTYGYLAPEYLRDGLATSKSDVYAFGVVLFELVSGKEAMTRSAERRSLVSIMVAALKNAPDSITMSSLKDHIDPSLMDLYPHDCLFKMAMLAKQCVDDDPILRPDTKQVVISLSQILLSSVEWEATLAGNSQVFSGLVQGR</sequence>
<feature type="transmembrane region" description="Helical" evidence="10">
    <location>
        <begin position="276"/>
        <end position="295"/>
    </location>
</feature>
<dbReference type="Proteomes" id="UP000826271">
    <property type="component" value="Unassembled WGS sequence"/>
</dbReference>
<proteinExistence type="predicted"/>
<evidence type="ECO:0000313" key="14">
    <source>
        <dbReference type="EMBL" id="KAG8380027.1"/>
    </source>
</evidence>
<evidence type="ECO:0000256" key="9">
    <source>
        <dbReference type="ARBA" id="ARBA00023157"/>
    </source>
</evidence>
<evidence type="ECO:0000256" key="4">
    <source>
        <dbReference type="ARBA" id="ARBA00022729"/>
    </source>
</evidence>
<name>A0AAV6XJ44_9LAMI</name>
<dbReference type="PANTHER" id="PTHR46204:SF10">
    <property type="entry name" value="LYSM DOMAIN RECEPTOR-LIKE KINASE 3"/>
    <property type="match status" value="1"/>
</dbReference>
<protein>
    <recommendedName>
        <fullName evidence="16">LysM domain receptor-like kinase 3</fullName>
    </recommendedName>
</protein>
<dbReference type="SUPFAM" id="SSF54106">
    <property type="entry name" value="LysM domain"/>
    <property type="match status" value="1"/>
</dbReference>
<dbReference type="InterPro" id="IPR018392">
    <property type="entry name" value="LysM"/>
</dbReference>
<dbReference type="FunFam" id="3.30.200.20:FF:000526">
    <property type="entry name" value="Kinase family protein"/>
    <property type="match status" value="1"/>
</dbReference>
<keyword evidence="2" id="KW-1003">Cell membrane</keyword>
<dbReference type="InterPro" id="IPR000719">
    <property type="entry name" value="Prot_kinase_dom"/>
</dbReference>
<dbReference type="GO" id="GO:0045087">
    <property type="term" value="P:innate immune response"/>
    <property type="evidence" value="ECO:0007669"/>
    <property type="project" value="InterPro"/>
</dbReference>